<dbReference type="SUPFAM" id="SSF81321">
    <property type="entry name" value="Family A G protein-coupled receptor-like"/>
    <property type="match status" value="1"/>
</dbReference>
<gene>
    <name evidence="11" type="ORF">EDS130_LOCUS7546</name>
    <name evidence="12" type="ORF">XAT740_LOCUS35535</name>
</gene>
<proteinExistence type="predicted"/>
<feature type="transmembrane region" description="Helical" evidence="9">
    <location>
        <begin position="55"/>
        <end position="84"/>
    </location>
</feature>
<dbReference type="PANTHER" id="PTHR24228">
    <property type="entry name" value="B2 BRADYKININ RECEPTOR/ANGIOTENSIN II RECEPTOR"/>
    <property type="match status" value="1"/>
</dbReference>
<reference evidence="12" key="1">
    <citation type="submission" date="2021-02" db="EMBL/GenBank/DDBJ databases">
        <authorList>
            <person name="Nowell W R."/>
        </authorList>
    </citation>
    <scope>NUCLEOTIDE SEQUENCE</scope>
</reference>
<keyword evidence="13" id="KW-1185">Reference proteome</keyword>
<organism evidence="12 13">
    <name type="scientific">Adineta ricciae</name>
    <name type="common">Rotifer</name>
    <dbReference type="NCBI Taxonomy" id="249248"/>
    <lineage>
        <taxon>Eukaryota</taxon>
        <taxon>Metazoa</taxon>
        <taxon>Spiralia</taxon>
        <taxon>Gnathifera</taxon>
        <taxon>Rotifera</taxon>
        <taxon>Eurotatoria</taxon>
        <taxon>Bdelloidea</taxon>
        <taxon>Adinetida</taxon>
        <taxon>Adinetidae</taxon>
        <taxon>Adineta</taxon>
    </lineage>
</organism>
<evidence type="ECO:0000256" key="5">
    <source>
        <dbReference type="ARBA" id="ARBA00023040"/>
    </source>
</evidence>
<feature type="transmembrane region" description="Helical" evidence="9">
    <location>
        <begin position="302"/>
        <end position="326"/>
    </location>
</feature>
<evidence type="ECO:0000313" key="12">
    <source>
        <dbReference type="EMBL" id="CAF1426483.1"/>
    </source>
</evidence>
<dbReference type="Proteomes" id="UP000663828">
    <property type="component" value="Unassembled WGS sequence"/>
</dbReference>
<dbReference type="EMBL" id="CAJNOJ010000023">
    <property type="protein sequence ID" value="CAF0855739.1"/>
    <property type="molecule type" value="Genomic_DNA"/>
</dbReference>
<sequence length="374" mass="42454">MSREGTSQLRTLLLALSVDCMYPTSTRIPELFISSSSTACWENQLMKSKMSTRDIFYYAVGIAFIITLLIAFFFSSTITIIIICNWRSRCKSVSNFLTVNSCICYILFVISLLIQVPSLFQNNEQDANNPFSTWCRFRGCFFLVICIIKMLSYTVHAISRYFIIVLHQHRQLLTYGANAIMVGLSWIVGIFIGCAVLISSTAFQYEDESRMCLMSSKVFHTSFSTMSVVFFIPMNTVIILYVLILRHTTRVHHIQSNINTRKKNQRDLKVYQNILRVLCIIIIGGTPYTASMIVNKFGSIPWPFYSISILFIASATAIECAAIFFVNKDVKTILYTKLAVRHNKVTQAATVGPTITLSYRRPDLNHATIAEVKA</sequence>
<evidence type="ECO:0000313" key="11">
    <source>
        <dbReference type="EMBL" id="CAF0855739.1"/>
    </source>
</evidence>
<evidence type="ECO:0000313" key="13">
    <source>
        <dbReference type="Proteomes" id="UP000663828"/>
    </source>
</evidence>
<evidence type="ECO:0000259" key="10">
    <source>
        <dbReference type="PROSITE" id="PS50262"/>
    </source>
</evidence>
<keyword evidence="7" id="KW-0675">Receptor</keyword>
<keyword evidence="5" id="KW-0297">G-protein coupled receptor</keyword>
<feature type="transmembrane region" description="Helical" evidence="9">
    <location>
        <begin position="223"/>
        <end position="244"/>
    </location>
</feature>
<dbReference type="Gene3D" id="1.20.1070.10">
    <property type="entry name" value="Rhodopsin 7-helix transmembrane proteins"/>
    <property type="match status" value="1"/>
</dbReference>
<name>A0A815N982_ADIRI</name>
<keyword evidence="2" id="KW-1003">Cell membrane</keyword>
<evidence type="ECO:0000256" key="6">
    <source>
        <dbReference type="ARBA" id="ARBA00023136"/>
    </source>
</evidence>
<accession>A0A815N982</accession>
<dbReference type="InterPro" id="IPR000276">
    <property type="entry name" value="GPCR_Rhodpsn"/>
</dbReference>
<dbReference type="PANTHER" id="PTHR24228:SF59">
    <property type="entry name" value="NEUROPEPTIDE RECEPTOR 15"/>
    <property type="match status" value="1"/>
</dbReference>
<dbReference type="AlphaFoldDB" id="A0A815N982"/>
<dbReference type="Pfam" id="PF00001">
    <property type="entry name" value="7tm_1"/>
    <property type="match status" value="1"/>
</dbReference>
<keyword evidence="3 9" id="KW-0812">Transmembrane</keyword>
<dbReference type="PROSITE" id="PS50262">
    <property type="entry name" value="G_PROTEIN_RECEP_F1_2"/>
    <property type="match status" value="1"/>
</dbReference>
<comment type="subcellular location">
    <subcellularLocation>
        <location evidence="1">Cell membrane</location>
        <topology evidence="1">Multi-pass membrane protein</topology>
    </subcellularLocation>
</comment>
<feature type="transmembrane region" description="Helical" evidence="9">
    <location>
        <begin position="270"/>
        <end position="290"/>
    </location>
</feature>
<keyword evidence="8" id="KW-0807">Transducer</keyword>
<comment type="caution">
    <text evidence="12">The sequence shown here is derived from an EMBL/GenBank/DDBJ whole genome shotgun (WGS) entry which is preliminary data.</text>
</comment>
<feature type="transmembrane region" description="Helical" evidence="9">
    <location>
        <begin position="136"/>
        <end position="158"/>
    </location>
</feature>
<dbReference type="Proteomes" id="UP000663852">
    <property type="component" value="Unassembled WGS sequence"/>
</dbReference>
<feature type="domain" description="G-protein coupled receptors family 1 profile" evidence="10">
    <location>
        <begin position="75"/>
        <end position="335"/>
    </location>
</feature>
<feature type="transmembrane region" description="Helical" evidence="9">
    <location>
        <begin position="179"/>
        <end position="203"/>
    </location>
</feature>
<evidence type="ECO:0000256" key="7">
    <source>
        <dbReference type="ARBA" id="ARBA00023170"/>
    </source>
</evidence>
<keyword evidence="4 9" id="KW-1133">Transmembrane helix</keyword>
<dbReference type="EMBL" id="CAJNOR010003568">
    <property type="protein sequence ID" value="CAF1426483.1"/>
    <property type="molecule type" value="Genomic_DNA"/>
</dbReference>
<dbReference type="GO" id="GO:0004930">
    <property type="term" value="F:G protein-coupled receptor activity"/>
    <property type="evidence" value="ECO:0007669"/>
    <property type="project" value="UniProtKB-KW"/>
</dbReference>
<dbReference type="GO" id="GO:0005886">
    <property type="term" value="C:plasma membrane"/>
    <property type="evidence" value="ECO:0007669"/>
    <property type="project" value="UniProtKB-SubCell"/>
</dbReference>
<evidence type="ECO:0000256" key="1">
    <source>
        <dbReference type="ARBA" id="ARBA00004651"/>
    </source>
</evidence>
<dbReference type="OrthoDB" id="10057246at2759"/>
<evidence type="ECO:0000256" key="2">
    <source>
        <dbReference type="ARBA" id="ARBA00022475"/>
    </source>
</evidence>
<feature type="transmembrane region" description="Helical" evidence="9">
    <location>
        <begin position="96"/>
        <end position="116"/>
    </location>
</feature>
<evidence type="ECO:0000256" key="3">
    <source>
        <dbReference type="ARBA" id="ARBA00022692"/>
    </source>
</evidence>
<evidence type="ECO:0000256" key="4">
    <source>
        <dbReference type="ARBA" id="ARBA00022989"/>
    </source>
</evidence>
<evidence type="ECO:0000256" key="9">
    <source>
        <dbReference type="SAM" id="Phobius"/>
    </source>
</evidence>
<protein>
    <recommendedName>
        <fullName evidence="10">G-protein coupled receptors family 1 profile domain-containing protein</fullName>
    </recommendedName>
</protein>
<keyword evidence="6 9" id="KW-0472">Membrane</keyword>
<dbReference type="InterPro" id="IPR017452">
    <property type="entry name" value="GPCR_Rhodpsn_7TM"/>
</dbReference>
<dbReference type="CDD" id="cd00637">
    <property type="entry name" value="7tm_classA_rhodopsin-like"/>
    <property type="match status" value="1"/>
</dbReference>
<evidence type="ECO:0000256" key="8">
    <source>
        <dbReference type="ARBA" id="ARBA00023224"/>
    </source>
</evidence>